<accession>A0A8S5S1M6</accession>
<evidence type="ECO:0000313" key="1">
    <source>
        <dbReference type="EMBL" id="DAF44808.1"/>
    </source>
</evidence>
<reference evidence="1" key="1">
    <citation type="journal article" date="2021" name="Proc. Natl. Acad. Sci. U.S.A.">
        <title>A Catalog of Tens of Thousands of Viruses from Human Metagenomes Reveals Hidden Associations with Chronic Diseases.</title>
        <authorList>
            <person name="Tisza M.J."/>
            <person name="Buck C.B."/>
        </authorList>
    </citation>
    <scope>NUCLEOTIDE SEQUENCE</scope>
    <source>
        <strain evidence="1">Ct8Lf7</strain>
    </source>
</reference>
<proteinExistence type="predicted"/>
<dbReference type="EMBL" id="BK032511">
    <property type="protein sequence ID" value="DAF44808.1"/>
    <property type="molecule type" value="Genomic_DNA"/>
</dbReference>
<protein>
    <submittedName>
        <fullName evidence="1">Poliovirus 3A protein like</fullName>
    </submittedName>
</protein>
<sequence>MKLDVIELTKELNSLRLSGVCLSISEFREKVRKYVSYSTFPSFLLQEGFATASEGQVYFSKYPIHITKVEKILKLARNKQYGYNKETERKKYEKELRVDEVIKYLKDRGYIIIKPVEML</sequence>
<name>A0A8S5S1M6_9CAUD</name>
<organism evidence="1">
    <name type="scientific">Podoviridae sp. ct8Lf7</name>
    <dbReference type="NCBI Taxonomy" id="2827723"/>
    <lineage>
        <taxon>Viruses</taxon>
        <taxon>Duplodnaviria</taxon>
        <taxon>Heunggongvirae</taxon>
        <taxon>Uroviricota</taxon>
        <taxon>Caudoviricetes</taxon>
    </lineage>
</organism>